<dbReference type="AlphaFoldDB" id="A0AAV5SR20"/>
<dbReference type="Proteomes" id="UP001432027">
    <property type="component" value="Unassembled WGS sequence"/>
</dbReference>
<comment type="caution">
    <text evidence="1">The sequence shown here is derived from an EMBL/GenBank/DDBJ whole genome shotgun (WGS) entry which is preliminary data.</text>
</comment>
<sequence>MMSRSRSRGGKPEDGTFDDIKQKIPKCIRGYEYDTAGLDSKTKKKYLEKTKAEVVLDDDFLSDPQLRLVVEWVGLPDKKNFTKETPANIQTTEGRSCISEFIKSYFNRSDETPKKTDREHASDWFSLSTIFQPTHISKMTDILPMAAQFTDETEEKVRVRVATLNENFYRKVIVGAKIEERYPIEWNGAQMFVTMDAEEYKETFPVHSQLIFKAAMKKKN</sequence>
<accession>A0AAV5SR20</accession>
<protein>
    <submittedName>
        <fullName evidence="1">Uncharacterized protein</fullName>
    </submittedName>
</protein>
<organism evidence="1 2">
    <name type="scientific">Pristionchus entomophagus</name>
    <dbReference type="NCBI Taxonomy" id="358040"/>
    <lineage>
        <taxon>Eukaryota</taxon>
        <taxon>Metazoa</taxon>
        <taxon>Ecdysozoa</taxon>
        <taxon>Nematoda</taxon>
        <taxon>Chromadorea</taxon>
        <taxon>Rhabditida</taxon>
        <taxon>Rhabditina</taxon>
        <taxon>Diplogasteromorpha</taxon>
        <taxon>Diplogasteroidea</taxon>
        <taxon>Neodiplogasteridae</taxon>
        <taxon>Pristionchus</taxon>
    </lineage>
</organism>
<gene>
    <name evidence="1" type="ORF">PENTCL1PPCAC_4789</name>
</gene>
<evidence type="ECO:0000313" key="1">
    <source>
        <dbReference type="EMBL" id="GMS82614.1"/>
    </source>
</evidence>
<evidence type="ECO:0000313" key="2">
    <source>
        <dbReference type="Proteomes" id="UP001432027"/>
    </source>
</evidence>
<proteinExistence type="predicted"/>
<name>A0AAV5SR20_9BILA</name>
<keyword evidence="2" id="KW-1185">Reference proteome</keyword>
<reference evidence="1" key="1">
    <citation type="submission" date="2023-10" db="EMBL/GenBank/DDBJ databases">
        <title>Genome assembly of Pristionchus species.</title>
        <authorList>
            <person name="Yoshida K."/>
            <person name="Sommer R.J."/>
        </authorList>
    </citation>
    <scope>NUCLEOTIDE SEQUENCE</scope>
    <source>
        <strain evidence="1">RS0144</strain>
    </source>
</reference>
<dbReference type="EMBL" id="BTSX01000002">
    <property type="protein sequence ID" value="GMS82614.1"/>
    <property type="molecule type" value="Genomic_DNA"/>
</dbReference>